<sequence>MSVGLINGLPGHPFFVHGAVVLVPLTALALVVCALWPSAARRLTWVLPALGLVTLVLVVLTTESGEWLEERVKETALTEEHTEMGSDLTPWAIALFVMTIVVWLLGRAARRRGREHGGAAESPAEGRASAVARLVSSVPVRVAALVIALAVAVGAVIEVYWIGESGARAVWHDVLSTSGSGGRE</sequence>
<name>A0ABT0ZM89_9ACTN</name>
<feature type="transmembrane region" description="Helical" evidence="1">
    <location>
        <begin position="142"/>
        <end position="163"/>
    </location>
</feature>
<comment type="caution">
    <text evidence="2">The sequence shown here is derived from an EMBL/GenBank/DDBJ whole genome shotgun (WGS) entry which is preliminary data.</text>
</comment>
<dbReference type="RefSeq" id="WP_252428469.1">
    <property type="nucleotide sequence ID" value="NZ_JAMWMR010000041.1"/>
</dbReference>
<keyword evidence="1" id="KW-0812">Transmembrane</keyword>
<evidence type="ECO:0000313" key="3">
    <source>
        <dbReference type="Proteomes" id="UP001523219"/>
    </source>
</evidence>
<evidence type="ECO:0000313" key="2">
    <source>
        <dbReference type="EMBL" id="MCN9244650.1"/>
    </source>
</evidence>
<feature type="transmembrane region" description="Helical" evidence="1">
    <location>
        <begin position="88"/>
        <end position="106"/>
    </location>
</feature>
<protein>
    <recommendedName>
        <fullName evidence="4">Integral membrane protein</fullName>
    </recommendedName>
</protein>
<gene>
    <name evidence="2" type="ORF">NGF19_28365</name>
</gene>
<keyword evidence="1" id="KW-0472">Membrane</keyword>
<keyword evidence="1" id="KW-1133">Transmembrane helix</keyword>
<evidence type="ECO:0008006" key="4">
    <source>
        <dbReference type="Google" id="ProtNLM"/>
    </source>
</evidence>
<evidence type="ECO:0000256" key="1">
    <source>
        <dbReference type="SAM" id="Phobius"/>
    </source>
</evidence>
<organism evidence="2 3">
    <name type="scientific">Streptomyces macrolidinus</name>
    <dbReference type="NCBI Taxonomy" id="2952607"/>
    <lineage>
        <taxon>Bacteria</taxon>
        <taxon>Bacillati</taxon>
        <taxon>Actinomycetota</taxon>
        <taxon>Actinomycetes</taxon>
        <taxon>Kitasatosporales</taxon>
        <taxon>Streptomycetaceae</taxon>
        <taxon>Streptomyces</taxon>
    </lineage>
</organism>
<feature type="transmembrane region" description="Helical" evidence="1">
    <location>
        <begin position="14"/>
        <end position="36"/>
    </location>
</feature>
<reference evidence="2 3" key="1">
    <citation type="submission" date="2022-05" db="EMBL/GenBank/DDBJ databases">
        <title>Streptomyces sp. nov. RY43-2 isolated from soil of a peat swamp forest.</title>
        <authorList>
            <person name="Kanchanasin P."/>
            <person name="Tanasupawat S."/>
            <person name="Phongsopitanun W."/>
        </authorList>
    </citation>
    <scope>NUCLEOTIDE SEQUENCE [LARGE SCALE GENOMIC DNA]</scope>
    <source>
        <strain evidence="2 3">RY43-2</strain>
    </source>
</reference>
<dbReference type="Proteomes" id="UP001523219">
    <property type="component" value="Unassembled WGS sequence"/>
</dbReference>
<proteinExistence type="predicted"/>
<keyword evidence="3" id="KW-1185">Reference proteome</keyword>
<dbReference type="EMBL" id="JAMWMR010000041">
    <property type="protein sequence ID" value="MCN9244650.1"/>
    <property type="molecule type" value="Genomic_DNA"/>
</dbReference>
<feature type="transmembrane region" description="Helical" evidence="1">
    <location>
        <begin position="43"/>
        <end position="62"/>
    </location>
</feature>
<accession>A0ABT0ZM89</accession>